<dbReference type="RefSeq" id="WP_133804091.1">
    <property type="nucleotide sequence ID" value="NZ_SNWQ01000020.1"/>
</dbReference>
<dbReference type="EMBL" id="SNWQ01000020">
    <property type="protein sequence ID" value="TDO36332.1"/>
    <property type="molecule type" value="Genomic_DNA"/>
</dbReference>
<protein>
    <recommendedName>
        <fullName evidence="9">Metalloprotease</fullName>
    </recommendedName>
</protein>
<dbReference type="Proteomes" id="UP000295388">
    <property type="component" value="Unassembled WGS sequence"/>
</dbReference>
<evidence type="ECO:0008006" key="9">
    <source>
        <dbReference type="Google" id="ProtNLM"/>
    </source>
</evidence>
<dbReference type="PANTHER" id="PTHR30168:SF0">
    <property type="entry name" value="INNER MEMBRANE PROTEIN"/>
    <property type="match status" value="1"/>
</dbReference>
<keyword evidence="3 6" id="KW-1133">Transmembrane helix</keyword>
<evidence type="ECO:0000256" key="1">
    <source>
        <dbReference type="ARBA" id="ARBA00004167"/>
    </source>
</evidence>
<comment type="subcellular location">
    <subcellularLocation>
        <location evidence="1">Membrane</location>
        <topology evidence="1">Single-pass membrane protein</topology>
    </subcellularLocation>
</comment>
<organism evidence="7 8">
    <name type="scientific">Kribbella caucasensis</name>
    <dbReference type="NCBI Taxonomy" id="2512215"/>
    <lineage>
        <taxon>Bacteria</taxon>
        <taxon>Bacillati</taxon>
        <taxon>Actinomycetota</taxon>
        <taxon>Actinomycetes</taxon>
        <taxon>Propionibacteriales</taxon>
        <taxon>Kribbellaceae</taxon>
        <taxon>Kribbella</taxon>
    </lineage>
</organism>
<name>A0A4R6JKU6_9ACTN</name>
<evidence type="ECO:0000256" key="5">
    <source>
        <dbReference type="SAM" id="MobiDB-lite"/>
    </source>
</evidence>
<gene>
    <name evidence="7" type="ORF">EV643_12063</name>
</gene>
<keyword evidence="4 6" id="KW-0472">Membrane</keyword>
<dbReference type="InterPro" id="IPR007343">
    <property type="entry name" value="Uncharacterised_pept_Zn_put"/>
</dbReference>
<feature type="transmembrane region" description="Helical" evidence="6">
    <location>
        <begin position="139"/>
        <end position="158"/>
    </location>
</feature>
<keyword evidence="2 6" id="KW-0812">Transmembrane</keyword>
<proteinExistence type="predicted"/>
<reference evidence="7 8" key="1">
    <citation type="submission" date="2019-03" db="EMBL/GenBank/DDBJ databases">
        <title>Genomic Encyclopedia of Type Strains, Phase III (KMG-III): the genomes of soil and plant-associated and newly described type strains.</title>
        <authorList>
            <person name="Whitman W."/>
        </authorList>
    </citation>
    <scope>NUCLEOTIDE SEQUENCE [LARGE SCALE GENOMIC DNA]</scope>
    <source>
        <strain evidence="7 8">VKM Ac-2527</strain>
    </source>
</reference>
<accession>A0A4R6JKU6</accession>
<evidence type="ECO:0000256" key="4">
    <source>
        <dbReference type="ARBA" id="ARBA00023136"/>
    </source>
</evidence>
<dbReference type="Pfam" id="PF04228">
    <property type="entry name" value="Zn_peptidase"/>
    <property type="match status" value="1"/>
</dbReference>
<sequence>MADDTTPETTPTPERSPAPEPGYFLPGGAGESAVETGTASPRAVPRQSLGLGKAHPVRPPVDPSLRKAKPLPSDPGQTGFGAPPPAPLSDAPATPLTGTKQPGGPRPVGGWHSTSTRKPPQFSTEPPQLKPPARYSKPFIAGFSALMLVLLGGGVFAGSKLIDSYDDTVENPLARPSVKQTEDPLPAPPQPTVTVTVQPVPDAVRVKQNKLYAVGKVPSVKCTEPKIKPSTEAALLKYYQTLLPCLNKAWAPLVRKAGYPFRAPKLVIYRSSQRSACTGEADLAFYCGDDETITIRSSVDLKNYRIDKEAARVRMMDTLAHEYAHHVQLLTNILISANSREGWAKTEAAKLEERRRVELQASCLGAAFLGANRTTLGLTGRKHDIWEFQAKHSGDEYNPKKKRDHGSRKNMWAWVGPAFTTTNPASCNTFTAPAARVS</sequence>
<dbReference type="PANTHER" id="PTHR30168">
    <property type="entry name" value="PUTATIVE MEMBRANE PROTEIN YPFJ"/>
    <property type="match status" value="1"/>
</dbReference>
<feature type="compositionally biased region" description="Polar residues" evidence="5">
    <location>
        <begin position="112"/>
        <end position="126"/>
    </location>
</feature>
<feature type="region of interest" description="Disordered" evidence="5">
    <location>
        <begin position="1"/>
        <end position="131"/>
    </location>
</feature>
<evidence type="ECO:0000256" key="3">
    <source>
        <dbReference type="ARBA" id="ARBA00022989"/>
    </source>
</evidence>
<dbReference type="AlphaFoldDB" id="A0A4R6JKU6"/>
<evidence type="ECO:0000256" key="6">
    <source>
        <dbReference type="SAM" id="Phobius"/>
    </source>
</evidence>
<comment type="caution">
    <text evidence="7">The sequence shown here is derived from an EMBL/GenBank/DDBJ whole genome shotgun (WGS) entry which is preliminary data.</text>
</comment>
<evidence type="ECO:0000313" key="7">
    <source>
        <dbReference type="EMBL" id="TDO36332.1"/>
    </source>
</evidence>
<feature type="compositionally biased region" description="Low complexity" evidence="5">
    <location>
        <begin position="88"/>
        <end position="97"/>
    </location>
</feature>
<evidence type="ECO:0000313" key="8">
    <source>
        <dbReference type="Proteomes" id="UP000295388"/>
    </source>
</evidence>
<keyword evidence="8" id="KW-1185">Reference proteome</keyword>
<dbReference type="OrthoDB" id="3508456at2"/>
<dbReference type="GO" id="GO:0016020">
    <property type="term" value="C:membrane"/>
    <property type="evidence" value="ECO:0007669"/>
    <property type="project" value="UniProtKB-SubCell"/>
</dbReference>
<evidence type="ECO:0000256" key="2">
    <source>
        <dbReference type="ARBA" id="ARBA00022692"/>
    </source>
</evidence>